<keyword evidence="2" id="KW-0812">Transmembrane</keyword>
<dbReference type="AlphaFoldDB" id="A0A0D9XJJ6"/>
<accession>A0A0D9XJJ6</accession>
<dbReference type="HOGENOM" id="CLU_081702_1_1_1"/>
<dbReference type="PANTHER" id="PTHR28026:SF9">
    <property type="entry name" value="2-HYDROXY-PALMITIC ACID DIOXYGENASE MPO1"/>
    <property type="match status" value="1"/>
</dbReference>
<proteinExistence type="predicted"/>
<feature type="compositionally biased region" description="Basic and acidic residues" evidence="1">
    <location>
        <begin position="195"/>
        <end position="219"/>
    </location>
</feature>
<dbReference type="Gramene" id="LPERR10G06840.1">
    <property type="protein sequence ID" value="LPERR10G06840.1"/>
    <property type="gene ID" value="LPERR10G06840"/>
</dbReference>
<keyword evidence="2" id="KW-1133">Transmembrane helix</keyword>
<evidence type="ECO:0000256" key="2">
    <source>
        <dbReference type="SAM" id="Phobius"/>
    </source>
</evidence>
<keyword evidence="2" id="KW-0472">Membrane</keyword>
<dbReference type="InterPro" id="IPR009305">
    <property type="entry name" value="Mpo1-like"/>
</dbReference>
<feature type="transmembrane region" description="Helical" evidence="2">
    <location>
        <begin position="61"/>
        <end position="79"/>
    </location>
</feature>
<feature type="transmembrane region" description="Helical" evidence="2">
    <location>
        <begin position="86"/>
        <end position="103"/>
    </location>
</feature>
<feature type="region of interest" description="Disordered" evidence="1">
    <location>
        <begin position="186"/>
        <end position="219"/>
    </location>
</feature>
<feature type="transmembrane region" description="Helical" evidence="2">
    <location>
        <begin position="115"/>
        <end position="136"/>
    </location>
</feature>
<dbReference type="eggNOG" id="KOG3292">
    <property type="taxonomic scope" value="Eukaryota"/>
</dbReference>
<protein>
    <recommendedName>
        <fullName evidence="5">DUF962 domain-containing protein</fullName>
    </recommendedName>
</protein>
<dbReference type="GO" id="GO:0016020">
    <property type="term" value="C:membrane"/>
    <property type="evidence" value="ECO:0007669"/>
    <property type="project" value="GOC"/>
</dbReference>
<dbReference type="EnsemblPlants" id="LPERR10G06840.1">
    <property type="protein sequence ID" value="LPERR10G06840.1"/>
    <property type="gene ID" value="LPERR10G06840"/>
</dbReference>
<feature type="transmembrane region" description="Helical" evidence="2">
    <location>
        <begin position="21"/>
        <end position="41"/>
    </location>
</feature>
<dbReference type="GO" id="GO:0005783">
    <property type="term" value="C:endoplasmic reticulum"/>
    <property type="evidence" value="ECO:0007669"/>
    <property type="project" value="TreeGrafter"/>
</dbReference>
<reference evidence="3 4" key="1">
    <citation type="submission" date="2012-08" db="EMBL/GenBank/DDBJ databases">
        <title>Oryza genome evolution.</title>
        <authorList>
            <person name="Wing R.A."/>
        </authorList>
    </citation>
    <scope>NUCLEOTIDE SEQUENCE</scope>
</reference>
<evidence type="ECO:0000313" key="3">
    <source>
        <dbReference type="EnsemblPlants" id="LPERR10G06840.1"/>
    </source>
</evidence>
<sequence length="219" mass="24417">MARLNLERHYAFYASYHTHPLNLLVHLICVWPILLTAILPLRYAPPLPRLRFYCPLCRQYLPIQLGFPVAVSLAILYALMDPRAGTGAGVLVVAGWAAGTLLADDAGLWSFADAWKPVLVAQIVLWSAQFLAHAFFEKRRPALVDGPIEAVVTAPLFVFIEVLHRLFGYEPTPGFFKRVQARVSALRNGPPPTAPEKKEEEEKERMSKAAEESVADKDS</sequence>
<dbReference type="Proteomes" id="UP000032180">
    <property type="component" value="Chromosome 10"/>
</dbReference>
<reference evidence="4" key="2">
    <citation type="submission" date="2013-12" db="EMBL/GenBank/DDBJ databases">
        <authorList>
            <person name="Yu Y."/>
            <person name="Lee S."/>
            <person name="de Baynast K."/>
            <person name="Wissotski M."/>
            <person name="Liu L."/>
            <person name="Talag J."/>
            <person name="Goicoechea J."/>
            <person name="Angelova A."/>
            <person name="Jetty R."/>
            <person name="Kudrna D."/>
            <person name="Golser W."/>
            <person name="Rivera L."/>
            <person name="Zhang J."/>
            <person name="Wing R."/>
        </authorList>
    </citation>
    <scope>NUCLEOTIDE SEQUENCE</scope>
</reference>
<reference evidence="3" key="3">
    <citation type="submission" date="2015-04" db="UniProtKB">
        <authorList>
            <consortium name="EnsemblPlants"/>
        </authorList>
    </citation>
    <scope>IDENTIFICATION</scope>
</reference>
<dbReference type="Pfam" id="PF06127">
    <property type="entry name" value="Mpo1-like"/>
    <property type="match status" value="1"/>
</dbReference>
<dbReference type="STRING" id="77586.A0A0D9XJJ6"/>
<name>A0A0D9XJJ6_9ORYZ</name>
<dbReference type="GO" id="GO:0046521">
    <property type="term" value="P:sphingoid catabolic process"/>
    <property type="evidence" value="ECO:0007669"/>
    <property type="project" value="TreeGrafter"/>
</dbReference>
<evidence type="ECO:0000313" key="4">
    <source>
        <dbReference type="Proteomes" id="UP000032180"/>
    </source>
</evidence>
<organism evidence="3 4">
    <name type="scientific">Leersia perrieri</name>
    <dbReference type="NCBI Taxonomy" id="77586"/>
    <lineage>
        <taxon>Eukaryota</taxon>
        <taxon>Viridiplantae</taxon>
        <taxon>Streptophyta</taxon>
        <taxon>Embryophyta</taxon>
        <taxon>Tracheophyta</taxon>
        <taxon>Spermatophyta</taxon>
        <taxon>Magnoliopsida</taxon>
        <taxon>Liliopsida</taxon>
        <taxon>Poales</taxon>
        <taxon>Poaceae</taxon>
        <taxon>BOP clade</taxon>
        <taxon>Oryzoideae</taxon>
        <taxon>Oryzeae</taxon>
        <taxon>Oryzinae</taxon>
        <taxon>Leersia</taxon>
    </lineage>
</organism>
<dbReference type="PANTHER" id="PTHR28026">
    <property type="entry name" value="DUF962 DOMAIN PROTEIN (AFU_ORTHOLOGUE AFUA_8G05310)"/>
    <property type="match status" value="1"/>
</dbReference>
<evidence type="ECO:0000256" key="1">
    <source>
        <dbReference type="SAM" id="MobiDB-lite"/>
    </source>
</evidence>
<evidence type="ECO:0008006" key="5">
    <source>
        <dbReference type="Google" id="ProtNLM"/>
    </source>
</evidence>
<keyword evidence="4" id="KW-1185">Reference proteome</keyword>